<dbReference type="EMBL" id="JAIWYP010000015">
    <property type="protein sequence ID" value="KAH3703000.1"/>
    <property type="molecule type" value="Genomic_DNA"/>
</dbReference>
<comment type="caution">
    <text evidence="1">The sequence shown here is derived from an EMBL/GenBank/DDBJ whole genome shotgun (WGS) entry which is preliminary data.</text>
</comment>
<gene>
    <name evidence="1" type="ORF">DPMN_078028</name>
</gene>
<reference evidence="1" key="2">
    <citation type="submission" date="2020-11" db="EMBL/GenBank/DDBJ databases">
        <authorList>
            <person name="McCartney M.A."/>
            <person name="Auch B."/>
            <person name="Kono T."/>
            <person name="Mallez S."/>
            <person name="Becker A."/>
            <person name="Gohl D.M."/>
            <person name="Silverstein K.A.T."/>
            <person name="Koren S."/>
            <person name="Bechman K.B."/>
            <person name="Herman A."/>
            <person name="Abrahante J.E."/>
            <person name="Garbe J."/>
        </authorList>
    </citation>
    <scope>NUCLEOTIDE SEQUENCE</scope>
    <source>
        <strain evidence="1">Duluth1</strain>
        <tissue evidence="1">Whole animal</tissue>
    </source>
</reference>
<evidence type="ECO:0000313" key="2">
    <source>
        <dbReference type="Proteomes" id="UP000828390"/>
    </source>
</evidence>
<dbReference type="Proteomes" id="UP000828390">
    <property type="component" value="Unassembled WGS sequence"/>
</dbReference>
<proteinExistence type="predicted"/>
<protein>
    <submittedName>
        <fullName evidence="1">Uncharacterized protein</fullName>
    </submittedName>
</protein>
<name>A0A9D3YPR9_DREPO</name>
<evidence type="ECO:0000313" key="1">
    <source>
        <dbReference type="EMBL" id="KAH3703000.1"/>
    </source>
</evidence>
<sequence length="63" mass="6383">MVGTTFCSAMFTGPSPCLTSKLTSNLTSHLTSGLLSLKSFDLGVTSGSQKHSASHMGSSTTSA</sequence>
<dbReference type="AlphaFoldDB" id="A0A9D3YPR9"/>
<accession>A0A9D3YPR9</accession>
<keyword evidence="2" id="KW-1185">Reference proteome</keyword>
<organism evidence="1 2">
    <name type="scientific">Dreissena polymorpha</name>
    <name type="common">Zebra mussel</name>
    <name type="synonym">Mytilus polymorpha</name>
    <dbReference type="NCBI Taxonomy" id="45954"/>
    <lineage>
        <taxon>Eukaryota</taxon>
        <taxon>Metazoa</taxon>
        <taxon>Spiralia</taxon>
        <taxon>Lophotrochozoa</taxon>
        <taxon>Mollusca</taxon>
        <taxon>Bivalvia</taxon>
        <taxon>Autobranchia</taxon>
        <taxon>Heteroconchia</taxon>
        <taxon>Euheterodonta</taxon>
        <taxon>Imparidentia</taxon>
        <taxon>Neoheterodontei</taxon>
        <taxon>Myida</taxon>
        <taxon>Dreissenoidea</taxon>
        <taxon>Dreissenidae</taxon>
        <taxon>Dreissena</taxon>
    </lineage>
</organism>
<reference evidence="1" key="1">
    <citation type="journal article" date="2019" name="bioRxiv">
        <title>The Genome of the Zebra Mussel, Dreissena polymorpha: A Resource for Invasive Species Research.</title>
        <authorList>
            <person name="McCartney M.A."/>
            <person name="Auch B."/>
            <person name="Kono T."/>
            <person name="Mallez S."/>
            <person name="Zhang Y."/>
            <person name="Obille A."/>
            <person name="Becker A."/>
            <person name="Abrahante J.E."/>
            <person name="Garbe J."/>
            <person name="Badalamenti J.P."/>
            <person name="Herman A."/>
            <person name="Mangelson H."/>
            <person name="Liachko I."/>
            <person name="Sullivan S."/>
            <person name="Sone E.D."/>
            <person name="Koren S."/>
            <person name="Silverstein K.A.T."/>
            <person name="Beckman K.B."/>
            <person name="Gohl D.M."/>
        </authorList>
    </citation>
    <scope>NUCLEOTIDE SEQUENCE</scope>
    <source>
        <strain evidence="1">Duluth1</strain>
        <tissue evidence="1">Whole animal</tissue>
    </source>
</reference>